<reference evidence="2 3" key="1">
    <citation type="submission" date="2020-08" db="EMBL/GenBank/DDBJ databases">
        <authorList>
            <person name="Hejnol A."/>
        </authorList>
    </citation>
    <scope>NUCLEOTIDE SEQUENCE [LARGE SCALE GENOMIC DNA]</scope>
</reference>
<proteinExistence type="predicted"/>
<dbReference type="Proteomes" id="UP000549394">
    <property type="component" value="Unassembled WGS sequence"/>
</dbReference>
<dbReference type="AlphaFoldDB" id="A0A7I8WEG9"/>
<sequence length="99" mass="11759">MRMRVGQVMKVIRFEDSPEAKRSQNNEKKEDNDSDSVDDANDSEENNEDDNEEEDWLDVKKAKQVLDHPQWQKIDEDEGKEIQVMTMKIPQIMMTMMIR</sequence>
<evidence type="ECO:0000256" key="1">
    <source>
        <dbReference type="SAM" id="MobiDB-lite"/>
    </source>
</evidence>
<protein>
    <submittedName>
        <fullName evidence="2">DgyrCDS14666</fullName>
    </submittedName>
</protein>
<organism evidence="2 3">
    <name type="scientific">Dimorphilus gyrociliatus</name>
    <dbReference type="NCBI Taxonomy" id="2664684"/>
    <lineage>
        <taxon>Eukaryota</taxon>
        <taxon>Metazoa</taxon>
        <taxon>Spiralia</taxon>
        <taxon>Lophotrochozoa</taxon>
        <taxon>Annelida</taxon>
        <taxon>Polychaeta</taxon>
        <taxon>Polychaeta incertae sedis</taxon>
        <taxon>Dinophilidae</taxon>
        <taxon>Dimorphilus</taxon>
    </lineage>
</organism>
<accession>A0A7I8WEG9</accession>
<keyword evidence="3" id="KW-1185">Reference proteome</keyword>
<comment type="caution">
    <text evidence="2">The sequence shown here is derived from an EMBL/GenBank/DDBJ whole genome shotgun (WGS) entry which is preliminary data.</text>
</comment>
<feature type="region of interest" description="Disordered" evidence="1">
    <location>
        <begin position="1"/>
        <end position="62"/>
    </location>
</feature>
<dbReference type="EMBL" id="CAJFCJ010000062">
    <property type="protein sequence ID" value="CAD5126572.1"/>
    <property type="molecule type" value="Genomic_DNA"/>
</dbReference>
<name>A0A7I8WEG9_9ANNE</name>
<evidence type="ECO:0000313" key="3">
    <source>
        <dbReference type="Proteomes" id="UP000549394"/>
    </source>
</evidence>
<feature type="compositionally biased region" description="Acidic residues" evidence="1">
    <location>
        <begin position="32"/>
        <end position="56"/>
    </location>
</feature>
<feature type="compositionally biased region" description="Basic and acidic residues" evidence="1">
    <location>
        <begin position="12"/>
        <end position="31"/>
    </location>
</feature>
<gene>
    <name evidence="2" type="ORF">DGYR_LOCUS13810</name>
</gene>
<evidence type="ECO:0000313" key="2">
    <source>
        <dbReference type="EMBL" id="CAD5126572.1"/>
    </source>
</evidence>